<dbReference type="AlphaFoldDB" id="A0AAV8QH49"/>
<accession>A0AAV8QH49</accession>
<feature type="domain" description="GRF-type" evidence="9">
    <location>
        <begin position="331"/>
        <end position="375"/>
    </location>
</feature>
<dbReference type="GO" id="GO:0000175">
    <property type="term" value="F:3'-5'-RNA exonuclease activity"/>
    <property type="evidence" value="ECO:0007669"/>
    <property type="project" value="InterPro"/>
</dbReference>
<dbReference type="PANTHER" id="PTHR23044:SF61">
    <property type="entry name" value="3'-5' EXORIBONUCLEASE 1-RELATED"/>
    <property type="match status" value="1"/>
</dbReference>
<dbReference type="InterPro" id="IPR047201">
    <property type="entry name" value="ERI-1_3'hExo-like"/>
</dbReference>
<evidence type="ECO:0000313" key="10">
    <source>
        <dbReference type="EMBL" id="KAJ8477791.1"/>
    </source>
</evidence>
<dbReference type="GO" id="GO:0008270">
    <property type="term" value="F:zinc ion binding"/>
    <property type="evidence" value="ECO:0007669"/>
    <property type="project" value="UniProtKB-KW"/>
</dbReference>
<organism evidence="10 11">
    <name type="scientific">Ensete ventricosum</name>
    <name type="common">Abyssinian banana</name>
    <name type="synonym">Musa ensete</name>
    <dbReference type="NCBI Taxonomy" id="4639"/>
    <lineage>
        <taxon>Eukaryota</taxon>
        <taxon>Viridiplantae</taxon>
        <taxon>Streptophyta</taxon>
        <taxon>Embryophyta</taxon>
        <taxon>Tracheophyta</taxon>
        <taxon>Spermatophyta</taxon>
        <taxon>Magnoliopsida</taxon>
        <taxon>Liliopsida</taxon>
        <taxon>Zingiberales</taxon>
        <taxon>Musaceae</taxon>
        <taxon>Ensete</taxon>
    </lineage>
</organism>
<keyword evidence="4" id="KW-0378">Hydrolase</keyword>
<evidence type="ECO:0000256" key="8">
    <source>
        <dbReference type="SAM" id="MobiDB-lite"/>
    </source>
</evidence>
<dbReference type="Pfam" id="PF06839">
    <property type="entry name" value="Zn_ribbon_GRF"/>
    <property type="match status" value="1"/>
</dbReference>
<dbReference type="CDD" id="cd06133">
    <property type="entry name" value="ERI-1_3'hExo_like"/>
    <property type="match status" value="1"/>
</dbReference>
<reference evidence="10 11" key="1">
    <citation type="submission" date="2022-12" db="EMBL/GenBank/DDBJ databases">
        <title>Chromosome-scale assembly of the Ensete ventricosum genome.</title>
        <authorList>
            <person name="Dussert Y."/>
            <person name="Stocks J."/>
            <person name="Wendawek A."/>
            <person name="Woldeyes F."/>
            <person name="Nichols R.A."/>
            <person name="Borrell J.S."/>
        </authorList>
    </citation>
    <scope>NUCLEOTIDE SEQUENCE [LARGE SCALE GENOMIC DNA]</scope>
    <source>
        <strain evidence="11">cv. Maze</strain>
        <tissue evidence="10">Seeds</tissue>
    </source>
</reference>
<evidence type="ECO:0000259" key="9">
    <source>
        <dbReference type="PROSITE" id="PS51999"/>
    </source>
</evidence>
<dbReference type="InterPro" id="IPR013520">
    <property type="entry name" value="Ribonucl_H"/>
</dbReference>
<evidence type="ECO:0000256" key="5">
    <source>
        <dbReference type="ARBA" id="ARBA00022833"/>
    </source>
</evidence>
<feature type="compositionally biased region" description="Polar residues" evidence="8">
    <location>
        <begin position="48"/>
        <end position="65"/>
    </location>
</feature>
<sequence>MHVDDGEQNLTVTWRNIASSGIMIHRPAEGKMLGNSEASPGCPKPKVTSYSNSQESGDVVQQISAPKNAPVRDPIKANNSTIWERNAILNQVIDFEATCDKDNNPYPQEIIEFPSVLVNSATGQLEAVFQTYVRPAYHQYLTDFCKELTGIQQIQVDRGVPLSEALLMHDKWLEKRGIKHNSFVVVTWSNWDCRVMLESECRFKKIRKPPYFNRWINLKVPFQEMYQGVRCNLKEAIQLAGLTWEGRAHCGLDDARNTARLLVRLMDMGFKFSITDSLTSQAMEFPIKYEPFRDLLLDQNHYTSKSKEPVGAPVQFHPIVDPNGMERQTCCYCGVLSSKRVVRKPGPTQGRCFFGCGNWTAARHAVCSYFAWASP</sequence>
<dbReference type="Pfam" id="PF00929">
    <property type="entry name" value="RNase_T"/>
    <property type="match status" value="1"/>
</dbReference>
<evidence type="ECO:0000256" key="1">
    <source>
        <dbReference type="ARBA" id="ARBA00022722"/>
    </source>
</evidence>
<dbReference type="Proteomes" id="UP001222027">
    <property type="component" value="Unassembled WGS sequence"/>
</dbReference>
<dbReference type="SMART" id="SM00479">
    <property type="entry name" value="EXOIII"/>
    <property type="match status" value="1"/>
</dbReference>
<keyword evidence="3 7" id="KW-0863">Zinc-finger</keyword>
<dbReference type="EMBL" id="JAQQAF010000006">
    <property type="protein sequence ID" value="KAJ8477791.1"/>
    <property type="molecule type" value="Genomic_DNA"/>
</dbReference>
<dbReference type="PANTHER" id="PTHR23044">
    <property type="entry name" value="3'-5' EXONUCLEASE ERI1-RELATED"/>
    <property type="match status" value="1"/>
</dbReference>
<comment type="caution">
    <text evidence="10">The sequence shown here is derived from an EMBL/GenBank/DDBJ whole genome shotgun (WGS) entry which is preliminary data.</text>
</comment>
<gene>
    <name evidence="10" type="ORF">OPV22_021518</name>
</gene>
<dbReference type="FunFam" id="3.30.420.10:FF:000068">
    <property type="entry name" value="Exonuclease domain-containing protein 1"/>
    <property type="match status" value="1"/>
</dbReference>
<feature type="region of interest" description="Disordered" evidence="8">
    <location>
        <begin position="31"/>
        <end position="72"/>
    </location>
</feature>
<evidence type="ECO:0000256" key="2">
    <source>
        <dbReference type="ARBA" id="ARBA00022723"/>
    </source>
</evidence>
<dbReference type="InterPro" id="IPR012337">
    <property type="entry name" value="RNaseH-like_sf"/>
</dbReference>
<dbReference type="GO" id="GO:0003676">
    <property type="term" value="F:nucleic acid binding"/>
    <property type="evidence" value="ECO:0007669"/>
    <property type="project" value="InterPro"/>
</dbReference>
<keyword evidence="2" id="KW-0479">Metal-binding</keyword>
<evidence type="ECO:0000313" key="11">
    <source>
        <dbReference type="Proteomes" id="UP001222027"/>
    </source>
</evidence>
<evidence type="ECO:0000256" key="4">
    <source>
        <dbReference type="ARBA" id="ARBA00022801"/>
    </source>
</evidence>
<keyword evidence="1" id="KW-0540">Nuclease</keyword>
<dbReference type="SUPFAM" id="SSF53098">
    <property type="entry name" value="Ribonuclease H-like"/>
    <property type="match status" value="1"/>
</dbReference>
<proteinExistence type="predicted"/>
<dbReference type="InterPro" id="IPR051274">
    <property type="entry name" value="3-5_Exoribonuclease"/>
</dbReference>
<dbReference type="InterPro" id="IPR036397">
    <property type="entry name" value="RNaseH_sf"/>
</dbReference>
<evidence type="ECO:0000256" key="6">
    <source>
        <dbReference type="ARBA" id="ARBA00022839"/>
    </source>
</evidence>
<evidence type="ECO:0000256" key="7">
    <source>
        <dbReference type="PROSITE-ProRule" id="PRU01343"/>
    </source>
</evidence>
<keyword evidence="6" id="KW-0269">Exonuclease</keyword>
<evidence type="ECO:0000256" key="3">
    <source>
        <dbReference type="ARBA" id="ARBA00022771"/>
    </source>
</evidence>
<keyword evidence="11" id="KW-1185">Reference proteome</keyword>
<dbReference type="PROSITE" id="PS51999">
    <property type="entry name" value="ZF_GRF"/>
    <property type="match status" value="1"/>
</dbReference>
<name>A0AAV8QH49_ENSVE</name>
<dbReference type="Gene3D" id="3.30.420.10">
    <property type="entry name" value="Ribonuclease H-like superfamily/Ribonuclease H"/>
    <property type="match status" value="1"/>
</dbReference>
<keyword evidence="5" id="KW-0862">Zinc</keyword>
<dbReference type="InterPro" id="IPR010666">
    <property type="entry name" value="Znf_GRF"/>
</dbReference>
<protein>
    <recommendedName>
        <fullName evidence="9">GRF-type domain-containing protein</fullName>
    </recommendedName>
</protein>